<dbReference type="NCBIfam" id="TIGR02074">
    <property type="entry name" value="PBP_1a_fam"/>
    <property type="match status" value="1"/>
</dbReference>
<keyword evidence="13" id="KW-0511">Multifunctional enzyme</keyword>
<dbReference type="PANTHER" id="PTHR32282">
    <property type="entry name" value="BINDING PROTEIN TRANSPEPTIDASE, PUTATIVE-RELATED"/>
    <property type="match status" value="1"/>
</dbReference>
<dbReference type="InterPro" id="IPR050396">
    <property type="entry name" value="Glycosyltr_51/Transpeptidase"/>
</dbReference>
<comment type="subcellular location">
    <subcellularLocation>
        <location evidence="1">Cell membrane</location>
    </subcellularLocation>
</comment>
<evidence type="ECO:0000256" key="4">
    <source>
        <dbReference type="ARBA" id="ARBA00022475"/>
    </source>
</evidence>
<evidence type="ECO:0000256" key="8">
    <source>
        <dbReference type="ARBA" id="ARBA00022679"/>
    </source>
</evidence>
<dbReference type="Gene3D" id="3.40.710.10">
    <property type="entry name" value="DD-peptidase/beta-lactamase superfamily"/>
    <property type="match status" value="1"/>
</dbReference>
<dbReference type="Pfam" id="PF00905">
    <property type="entry name" value="Transpeptidase"/>
    <property type="match status" value="1"/>
</dbReference>
<dbReference type="Pfam" id="PF00912">
    <property type="entry name" value="Transgly"/>
    <property type="match status" value="1"/>
</dbReference>
<feature type="transmembrane region" description="Helical" evidence="17">
    <location>
        <begin position="21"/>
        <end position="45"/>
    </location>
</feature>
<evidence type="ECO:0000256" key="1">
    <source>
        <dbReference type="ARBA" id="ARBA00004236"/>
    </source>
</evidence>
<dbReference type="SUPFAM" id="SSF53955">
    <property type="entry name" value="Lysozyme-like"/>
    <property type="match status" value="1"/>
</dbReference>
<dbReference type="InterPro" id="IPR036950">
    <property type="entry name" value="PBP_transglycosylase"/>
</dbReference>
<evidence type="ECO:0000256" key="11">
    <source>
        <dbReference type="ARBA" id="ARBA00022984"/>
    </source>
</evidence>
<evidence type="ECO:0000256" key="15">
    <source>
        <dbReference type="ARBA" id="ARBA00034000"/>
    </source>
</evidence>
<feature type="domain" description="Penicillin-binding protein transpeptidase" evidence="18">
    <location>
        <begin position="333"/>
        <end position="589"/>
    </location>
</feature>
<dbReference type="SUPFAM" id="SSF56601">
    <property type="entry name" value="beta-lactamase/transpeptidase-like"/>
    <property type="match status" value="1"/>
</dbReference>
<dbReference type="Gene3D" id="2.60.40.10">
    <property type="entry name" value="Immunoglobulins"/>
    <property type="match status" value="1"/>
</dbReference>
<dbReference type="GO" id="GO:0071555">
    <property type="term" value="P:cell wall organization"/>
    <property type="evidence" value="ECO:0007669"/>
    <property type="project" value="UniProtKB-KW"/>
</dbReference>
<dbReference type="PATRIC" id="fig|1618586.3.peg.475"/>
<dbReference type="Pfam" id="PF17957">
    <property type="entry name" value="Big_7"/>
    <property type="match status" value="1"/>
</dbReference>
<evidence type="ECO:0000256" key="14">
    <source>
        <dbReference type="ARBA" id="ARBA00023316"/>
    </source>
</evidence>
<evidence type="ECO:0000256" key="2">
    <source>
        <dbReference type="ARBA" id="ARBA00007090"/>
    </source>
</evidence>
<keyword evidence="17" id="KW-1133">Transmembrane helix</keyword>
<comment type="catalytic activity">
    <reaction evidence="16">
        <text>[GlcNAc-(1-&gt;4)-Mur2Ac(oyl-L-Ala-gamma-D-Glu-L-Lys-D-Ala-D-Ala)](n)-di-trans,octa-cis-undecaprenyl diphosphate + beta-D-GlcNAc-(1-&gt;4)-Mur2Ac(oyl-L-Ala-gamma-D-Glu-L-Lys-D-Ala-D-Ala)-di-trans,octa-cis-undecaprenyl diphosphate = [GlcNAc-(1-&gt;4)-Mur2Ac(oyl-L-Ala-gamma-D-Glu-L-Lys-D-Ala-D-Ala)](n+1)-di-trans,octa-cis-undecaprenyl diphosphate + di-trans,octa-cis-undecaprenyl diphosphate + H(+)</text>
        <dbReference type="Rhea" id="RHEA:23708"/>
        <dbReference type="Rhea" id="RHEA-COMP:9602"/>
        <dbReference type="Rhea" id="RHEA-COMP:9603"/>
        <dbReference type="ChEBI" id="CHEBI:15378"/>
        <dbReference type="ChEBI" id="CHEBI:58405"/>
        <dbReference type="ChEBI" id="CHEBI:60033"/>
        <dbReference type="ChEBI" id="CHEBI:78435"/>
        <dbReference type="EC" id="2.4.99.28"/>
    </reaction>
</comment>
<dbReference type="GO" id="GO:0008360">
    <property type="term" value="P:regulation of cell shape"/>
    <property type="evidence" value="ECO:0007669"/>
    <property type="project" value="UniProtKB-KW"/>
</dbReference>
<keyword evidence="14" id="KW-0961">Cell wall biogenesis/degradation</keyword>
<protein>
    <submittedName>
        <fullName evidence="20">Uncharacterized protein</fullName>
    </submittedName>
</protein>
<evidence type="ECO:0000256" key="9">
    <source>
        <dbReference type="ARBA" id="ARBA00022801"/>
    </source>
</evidence>
<evidence type="ECO:0000259" key="18">
    <source>
        <dbReference type="Pfam" id="PF00905"/>
    </source>
</evidence>
<dbReference type="GO" id="GO:0009252">
    <property type="term" value="P:peptidoglycan biosynthetic process"/>
    <property type="evidence" value="ECO:0007669"/>
    <property type="project" value="UniProtKB-KW"/>
</dbReference>
<keyword evidence="17" id="KW-0812">Transmembrane</keyword>
<keyword evidence="7" id="KW-0328">Glycosyltransferase</keyword>
<proteinExistence type="inferred from homology"/>
<keyword evidence="11" id="KW-0573">Peptidoglycan synthesis</keyword>
<comment type="caution">
    <text evidence="20">The sequence shown here is derived from an EMBL/GenBank/DDBJ whole genome shotgun (WGS) entry which is preliminary data.</text>
</comment>
<comment type="similarity">
    <text evidence="3">In the N-terminal section; belongs to the glycosyltransferase 51 family.</text>
</comment>
<comment type="similarity">
    <text evidence="2">In the C-terminal section; belongs to the transpeptidase family.</text>
</comment>
<evidence type="ECO:0000256" key="6">
    <source>
        <dbReference type="ARBA" id="ARBA00022670"/>
    </source>
</evidence>
<evidence type="ECO:0000256" key="16">
    <source>
        <dbReference type="ARBA" id="ARBA00049902"/>
    </source>
</evidence>
<feature type="domain" description="Glycosyl transferase family 51" evidence="19">
    <location>
        <begin position="68"/>
        <end position="243"/>
    </location>
</feature>
<dbReference type="InterPro" id="IPR012338">
    <property type="entry name" value="Beta-lactam/transpept-like"/>
</dbReference>
<keyword evidence="4" id="KW-1003">Cell membrane</keyword>
<organism evidence="20 21">
    <name type="scientific">Candidatus Woesebacteria bacterium GW2011_GWC2_31_9</name>
    <dbReference type="NCBI Taxonomy" id="1618586"/>
    <lineage>
        <taxon>Bacteria</taxon>
        <taxon>Candidatus Woeseibacteriota</taxon>
    </lineage>
</organism>
<evidence type="ECO:0000313" key="21">
    <source>
        <dbReference type="Proteomes" id="UP000034803"/>
    </source>
</evidence>
<evidence type="ECO:0000256" key="17">
    <source>
        <dbReference type="SAM" id="Phobius"/>
    </source>
</evidence>
<evidence type="ECO:0000256" key="7">
    <source>
        <dbReference type="ARBA" id="ARBA00022676"/>
    </source>
</evidence>
<dbReference type="GO" id="GO:0005886">
    <property type="term" value="C:plasma membrane"/>
    <property type="evidence" value="ECO:0007669"/>
    <property type="project" value="UniProtKB-SubCell"/>
</dbReference>
<dbReference type="InterPro" id="IPR001264">
    <property type="entry name" value="Glyco_trans_51"/>
</dbReference>
<keyword evidence="5" id="KW-0121">Carboxypeptidase</keyword>
<keyword evidence="12 17" id="KW-0472">Membrane</keyword>
<dbReference type="EMBL" id="LBOI01000008">
    <property type="protein sequence ID" value="KKP31530.1"/>
    <property type="molecule type" value="Genomic_DNA"/>
</dbReference>
<name>A0A0G0AY94_9BACT</name>
<dbReference type="Proteomes" id="UP000034803">
    <property type="component" value="Unassembled WGS sequence"/>
</dbReference>
<dbReference type="GO" id="GO:0030288">
    <property type="term" value="C:outer membrane-bounded periplasmic space"/>
    <property type="evidence" value="ECO:0007669"/>
    <property type="project" value="TreeGrafter"/>
</dbReference>
<dbReference type="GO" id="GO:0009002">
    <property type="term" value="F:serine-type D-Ala-D-Ala carboxypeptidase activity"/>
    <property type="evidence" value="ECO:0007669"/>
    <property type="project" value="UniProtKB-EC"/>
</dbReference>
<dbReference type="InterPro" id="IPR013783">
    <property type="entry name" value="Ig-like_fold"/>
</dbReference>
<evidence type="ECO:0000259" key="19">
    <source>
        <dbReference type="Pfam" id="PF00912"/>
    </source>
</evidence>
<dbReference type="PANTHER" id="PTHR32282:SF11">
    <property type="entry name" value="PENICILLIN-BINDING PROTEIN 1B"/>
    <property type="match status" value="1"/>
</dbReference>
<evidence type="ECO:0000256" key="12">
    <source>
        <dbReference type="ARBA" id="ARBA00023136"/>
    </source>
</evidence>
<keyword evidence="6" id="KW-0645">Protease</keyword>
<comment type="catalytic activity">
    <reaction evidence="15">
        <text>Preferential cleavage: (Ac)2-L-Lys-D-Ala-|-D-Ala. Also transpeptidation of peptidyl-alanyl moieties that are N-acyl substituents of D-alanine.</text>
        <dbReference type="EC" id="3.4.16.4"/>
    </reaction>
</comment>
<dbReference type="Gene3D" id="1.10.3810.10">
    <property type="entry name" value="Biosynthetic peptidoglycan transglycosylase-like"/>
    <property type="match status" value="1"/>
</dbReference>
<reference evidence="20 21" key="1">
    <citation type="journal article" date="2015" name="Nature">
        <title>rRNA introns, odd ribosomes, and small enigmatic genomes across a large radiation of phyla.</title>
        <authorList>
            <person name="Brown C.T."/>
            <person name="Hug L.A."/>
            <person name="Thomas B.C."/>
            <person name="Sharon I."/>
            <person name="Castelle C.J."/>
            <person name="Singh A."/>
            <person name="Wilkins M.J."/>
            <person name="Williams K.H."/>
            <person name="Banfield J.F."/>
        </authorList>
    </citation>
    <scope>NUCLEOTIDE SEQUENCE [LARGE SCALE GENOMIC DNA]</scope>
</reference>
<evidence type="ECO:0000256" key="5">
    <source>
        <dbReference type="ARBA" id="ARBA00022645"/>
    </source>
</evidence>
<keyword evidence="9" id="KW-0378">Hydrolase</keyword>
<dbReference type="GO" id="GO:0008955">
    <property type="term" value="F:peptidoglycan glycosyltransferase activity"/>
    <property type="evidence" value="ECO:0007669"/>
    <property type="project" value="UniProtKB-EC"/>
</dbReference>
<dbReference type="InterPro" id="IPR023346">
    <property type="entry name" value="Lysozyme-like_dom_sf"/>
</dbReference>
<accession>A0A0G0AY94</accession>
<keyword evidence="8" id="KW-0808">Transferase</keyword>
<dbReference type="GO" id="GO:0008658">
    <property type="term" value="F:penicillin binding"/>
    <property type="evidence" value="ECO:0007669"/>
    <property type="project" value="InterPro"/>
</dbReference>
<keyword evidence="10" id="KW-0133">Cell shape</keyword>
<gene>
    <name evidence="20" type="ORF">UR21_C0008G0007</name>
</gene>
<evidence type="ECO:0000256" key="13">
    <source>
        <dbReference type="ARBA" id="ARBA00023268"/>
    </source>
</evidence>
<evidence type="ECO:0000256" key="3">
    <source>
        <dbReference type="ARBA" id="ARBA00007739"/>
    </source>
</evidence>
<dbReference type="GO" id="GO:0006508">
    <property type="term" value="P:proteolysis"/>
    <property type="evidence" value="ECO:0007669"/>
    <property type="project" value="UniProtKB-KW"/>
</dbReference>
<dbReference type="FunFam" id="1.10.3810.10:FF:000001">
    <property type="entry name" value="Penicillin-binding protein 1A"/>
    <property type="match status" value="1"/>
</dbReference>
<evidence type="ECO:0000256" key="10">
    <source>
        <dbReference type="ARBA" id="ARBA00022960"/>
    </source>
</evidence>
<dbReference type="InterPro" id="IPR001460">
    <property type="entry name" value="PCN-bd_Tpept"/>
</dbReference>
<evidence type="ECO:0000313" key="20">
    <source>
        <dbReference type="EMBL" id="KKP31530.1"/>
    </source>
</evidence>
<dbReference type="AlphaFoldDB" id="A0A0G0AY94"/>
<sequence>MWRDRRRKVFGLQKSRNLAKFAKLGFLGIILFFLASFVILPLMAFNLPSPDKVIRREGFSTKILDRNGKVLYDIYSDQRRTPVAIDDIPLYLKQATIAIEDKNFYKHQGFDILGTIRGLSRIFTRGSAQGGSTLTQQLVKNVLLTSERSIVRKIKEFILAVQIERKYSKDQILQMYLNEAPYGGNLWGVETAAETYFGKPSKDLNLIESAILAGLPQIPSKYSPYSSTPKAYIDRTINVLRRMREDGFITKDQEEASLAELPNVKFEAKGSSFKAPHFVQYVQKILEERYGEKVVEQGGLKITTTLDLDLQEKAQQIVADEIAKVEKQRITNGGVVVMSPSTGEILAMVGSKRFDDPNYDGQVNVTVALRQPGSSFKPFTYVTAFKEGYTSSTMLMDVPTTFPGGEGLPDYNPVNYDGKYRGPIQLRYALGNSINIPAVKVIALVGIKDVLETSYEMGINSLPPTDETLARVGLSLTLGGGEVRLLELTDAYSVFFNGGSKVEPIAILRVESSDGKVLEEIKPKLGKKVLTPEQAYLIDNILSDNEARKDIFGTNSLLNIPGRQIAVKTGTTNDKRDNWTIGGNPQIAVGVWVGNNDNSPMLNVASGVSGASPIWRQVLLESLKELPVVNFEVPSGIETIEVDSMSGKKAHDGFVSRFEIFAKGSEPGNDDIHLNLKVCKNDGKLATPSDISGGNYDTKEFFVIKEEDPLAKSGGVNKWQEAILTWINGQSDIKYHPPTEFCGTTNPVNVEFSYPTDRTSNLPNTFTVRINANSTSDIIQIELEVDGVKARTFTGPPYEHSLTLTDGVHKLRAKAKDKDGHESDRIIDIGINSLWNLTPSPTP</sequence>